<keyword evidence="6" id="KW-1185">Reference proteome</keyword>
<evidence type="ECO:0000313" key="5">
    <source>
        <dbReference type="EMBL" id="MDI1487842.1"/>
    </source>
</evidence>
<dbReference type="GO" id="GO:0005762">
    <property type="term" value="C:mitochondrial large ribosomal subunit"/>
    <property type="evidence" value="ECO:0007669"/>
    <property type="project" value="TreeGrafter"/>
</dbReference>
<proteinExistence type="inferred from homology"/>
<sequence length="233" mass="25898">MMYPAPSGESDAQGVDPPLVRVKHLAEVTKAKSSMANFALDFTTLNLDKLTSWVAQNRIDPAYPITIRELRQSRCVSNIKDGVKLLAKGADDLPSTTPPLNIIVSRASAAAIAAIEARGGSVMTRYYTNFAIRQICKGRMDPIRSLQSEANGRVHELPKKDYVYRLPDPSRRKDIEYYRDPAHRGYLSHTVPEGQGPSLFFKTPGTAEQRAERAKIAKAQKGKTSRSAENRIW</sequence>
<evidence type="ECO:0000256" key="3">
    <source>
        <dbReference type="ARBA" id="ARBA00023274"/>
    </source>
</evidence>
<dbReference type="AlphaFoldDB" id="A0AA43QJV7"/>
<comment type="similarity">
    <text evidence="1">Belongs to the universal ribosomal protein uL15 family.</text>
</comment>
<dbReference type="InterPro" id="IPR021131">
    <property type="entry name" value="Ribosomal_uL15/eL18"/>
</dbReference>
<organism evidence="5 6">
    <name type="scientific">Ramalina farinacea</name>
    <dbReference type="NCBI Taxonomy" id="258253"/>
    <lineage>
        <taxon>Eukaryota</taxon>
        <taxon>Fungi</taxon>
        <taxon>Dikarya</taxon>
        <taxon>Ascomycota</taxon>
        <taxon>Pezizomycotina</taxon>
        <taxon>Lecanoromycetes</taxon>
        <taxon>OSLEUM clade</taxon>
        <taxon>Lecanoromycetidae</taxon>
        <taxon>Lecanorales</taxon>
        <taxon>Lecanorineae</taxon>
        <taxon>Ramalinaceae</taxon>
        <taxon>Ramalina</taxon>
    </lineage>
</organism>
<keyword evidence="2" id="KW-0689">Ribosomal protein</keyword>
<name>A0AA43QJV7_9LECA</name>
<dbReference type="PANTHER" id="PTHR12934">
    <property type="entry name" value="50S RIBOSOMAL PROTEIN L15"/>
    <property type="match status" value="1"/>
</dbReference>
<dbReference type="GO" id="GO:0006412">
    <property type="term" value="P:translation"/>
    <property type="evidence" value="ECO:0007669"/>
    <property type="project" value="InterPro"/>
</dbReference>
<evidence type="ECO:0000256" key="1">
    <source>
        <dbReference type="ARBA" id="ARBA00007320"/>
    </source>
</evidence>
<feature type="domain" description="Large ribosomal subunit protein uL15/eL18" evidence="4">
    <location>
        <begin position="44"/>
        <end position="122"/>
    </location>
</feature>
<gene>
    <name evidence="5" type="primary">MRPL10</name>
    <name evidence="5" type="ORF">OHK93_007115</name>
</gene>
<dbReference type="PANTHER" id="PTHR12934:SF11">
    <property type="entry name" value="LARGE RIBOSOMAL SUBUNIT PROTEIN UL15M"/>
    <property type="match status" value="1"/>
</dbReference>
<evidence type="ECO:0000259" key="4">
    <source>
        <dbReference type="Pfam" id="PF00828"/>
    </source>
</evidence>
<dbReference type="EMBL" id="JAPUFD010000006">
    <property type="protein sequence ID" value="MDI1487842.1"/>
    <property type="molecule type" value="Genomic_DNA"/>
</dbReference>
<comment type="caution">
    <text evidence="5">The sequence shown here is derived from an EMBL/GenBank/DDBJ whole genome shotgun (WGS) entry which is preliminary data.</text>
</comment>
<dbReference type="Proteomes" id="UP001161017">
    <property type="component" value="Unassembled WGS sequence"/>
</dbReference>
<dbReference type="Gene3D" id="3.100.10.10">
    <property type="match status" value="1"/>
</dbReference>
<dbReference type="SUPFAM" id="SSF52080">
    <property type="entry name" value="Ribosomal proteins L15p and L18e"/>
    <property type="match status" value="1"/>
</dbReference>
<dbReference type="InterPro" id="IPR036227">
    <property type="entry name" value="Ribosomal_uL15/eL18_sf"/>
</dbReference>
<dbReference type="GO" id="GO:0003735">
    <property type="term" value="F:structural constituent of ribosome"/>
    <property type="evidence" value="ECO:0007669"/>
    <property type="project" value="InterPro"/>
</dbReference>
<dbReference type="Pfam" id="PF00828">
    <property type="entry name" value="Ribosomal_L27A"/>
    <property type="match status" value="1"/>
</dbReference>
<evidence type="ECO:0000313" key="6">
    <source>
        <dbReference type="Proteomes" id="UP001161017"/>
    </source>
</evidence>
<accession>A0AA43QJV7</accession>
<keyword evidence="3" id="KW-0687">Ribonucleoprotein</keyword>
<reference evidence="5" key="1">
    <citation type="journal article" date="2023" name="Genome Biol. Evol.">
        <title>First Whole Genome Sequence and Flow Cytometry Genome Size Data for the Lichen-Forming Fungus Ramalina farinacea (Ascomycota).</title>
        <authorList>
            <person name="Llewellyn T."/>
            <person name="Mian S."/>
            <person name="Hill R."/>
            <person name="Leitch I.J."/>
            <person name="Gaya E."/>
        </authorList>
    </citation>
    <scope>NUCLEOTIDE SEQUENCE</scope>
    <source>
        <strain evidence="5">LIQ254RAFAR</strain>
    </source>
</reference>
<evidence type="ECO:0000256" key="2">
    <source>
        <dbReference type="ARBA" id="ARBA00022980"/>
    </source>
</evidence>
<protein>
    <submittedName>
        <fullName evidence="5">YmL10</fullName>
    </submittedName>
</protein>
<dbReference type="InterPro" id="IPR005749">
    <property type="entry name" value="Ribosomal_uL15_bac-type"/>
</dbReference>